<organism evidence="1 2">
    <name type="scientific">Hesseltinella vesiculosa</name>
    <dbReference type="NCBI Taxonomy" id="101127"/>
    <lineage>
        <taxon>Eukaryota</taxon>
        <taxon>Fungi</taxon>
        <taxon>Fungi incertae sedis</taxon>
        <taxon>Mucoromycota</taxon>
        <taxon>Mucoromycotina</taxon>
        <taxon>Mucoromycetes</taxon>
        <taxon>Mucorales</taxon>
        <taxon>Cunninghamellaceae</taxon>
        <taxon>Hesseltinella</taxon>
    </lineage>
</organism>
<dbReference type="EMBL" id="MCGT01000001">
    <property type="protein sequence ID" value="ORX63059.1"/>
    <property type="molecule type" value="Genomic_DNA"/>
</dbReference>
<gene>
    <name evidence="1" type="ORF">DM01DRAFT_1331146</name>
</gene>
<comment type="caution">
    <text evidence="1">The sequence shown here is derived from an EMBL/GenBank/DDBJ whole genome shotgun (WGS) entry which is preliminary data.</text>
</comment>
<reference evidence="1 2" key="1">
    <citation type="submission" date="2016-07" db="EMBL/GenBank/DDBJ databases">
        <title>Pervasive Adenine N6-methylation of Active Genes in Fungi.</title>
        <authorList>
            <consortium name="DOE Joint Genome Institute"/>
            <person name="Mondo S.J."/>
            <person name="Dannebaum R.O."/>
            <person name="Kuo R.C."/>
            <person name="Labutti K."/>
            <person name="Haridas S."/>
            <person name="Kuo A."/>
            <person name="Salamov A."/>
            <person name="Ahrendt S.R."/>
            <person name="Lipzen A."/>
            <person name="Sullivan W."/>
            <person name="Andreopoulos W.B."/>
            <person name="Clum A."/>
            <person name="Lindquist E."/>
            <person name="Daum C."/>
            <person name="Ramamoorthy G.K."/>
            <person name="Gryganskyi A."/>
            <person name="Culley D."/>
            <person name="Magnuson J.K."/>
            <person name="James T.Y."/>
            <person name="O'Malley M.A."/>
            <person name="Stajich J.E."/>
            <person name="Spatafora J.W."/>
            <person name="Visel A."/>
            <person name="Grigoriev I.V."/>
        </authorList>
    </citation>
    <scope>NUCLEOTIDE SEQUENCE [LARGE SCALE GENOMIC DNA]</scope>
    <source>
        <strain evidence="1 2">NRRL 3301</strain>
    </source>
</reference>
<evidence type="ECO:0000313" key="2">
    <source>
        <dbReference type="Proteomes" id="UP000242146"/>
    </source>
</evidence>
<protein>
    <submittedName>
        <fullName evidence="1">Uncharacterized protein</fullName>
    </submittedName>
</protein>
<keyword evidence="2" id="KW-1185">Reference proteome</keyword>
<name>A0A1X2GY86_9FUNG</name>
<accession>A0A1X2GY86</accession>
<dbReference type="AlphaFoldDB" id="A0A1X2GY86"/>
<evidence type="ECO:0000313" key="1">
    <source>
        <dbReference type="EMBL" id="ORX63059.1"/>
    </source>
</evidence>
<dbReference type="Proteomes" id="UP000242146">
    <property type="component" value="Unassembled WGS sequence"/>
</dbReference>
<sequence length="64" mass="7331">MALVSQRLEGMGNNIITKPAATDDYLPRYRPSRFVSEILSLMSRTIFAVKVVSKTRMVHSFSRR</sequence>
<proteinExistence type="predicted"/>